<reference evidence="1 2" key="1">
    <citation type="journal article" date="2018" name="Biotechnol. Biofuels">
        <title>Integrative visual omics of the white-rot fungus Polyporus brumalis exposes the biotechnological potential of its oxidative enzymes for delignifying raw plant biomass.</title>
        <authorList>
            <person name="Miyauchi S."/>
            <person name="Rancon A."/>
            <person name="Drula E."/>
            <person name="Hage H."/>
            <person name="Chaduli D."/>
            <person name="Favel A."/>
            <person name="Grisel S."/>
            <person name="Henrissat B."/>
            <person name="Herpoel-Gimbert I."/>
            <person name="Ruiz-Duenas F.J."/>
            <person name="Chevret D."/>
            <person name="Hainaut M."/>
            <person name="Lin J."/>
            <person name="Wang M."/>
            <person name="Pangilinan J."/>
            <person name="Lipzen A."/>
            <person name="Lesage-Meessen L."/>
            <person name="Navarro D."/>
            <person name="Riley R."/>
            <person name="Grigoriev I.V."/>
            <person name="Zhou S."/>
            <person name="Raouche S."/>
            <person name="Rosso M.N."/>
        </authorList>
    </citation>
    <scope>NUCLEOTIDE SEQUENCE [LARGE SCALE GENOMIC DNA]</scope>
    <source>
        <strain evidence="1 2">BRFM 1820</strain>
    </source>
</reference>
<gene>
    <name evidence="1" type="ORF">OH76DRAFT_1064599</name>
</gene>
<proteinExistence type="predicted"/>
<name>A0A371DNL2_9APHY</name>
<dbReference type="EMBL" id="KZ857385">
    <property type="protein sequence ID" value="RDX54111.1"/>
    <property type="molecule type" value="Genomic_DNA"/>
</dbReference>
<sequence>MSSTPIFRHSHPYALVLPPQHCSRLGCKSRAGARGLLMELPESLYGAVLAVVWPALVQKGPSPRMGPAYEARDCSQSIWELLTGLNEASEQTQIWSRHYEARTSTTSCARSRLLTHAFRMQHHSKFPTPTPRCLAGVTTLRAARVVAKSTSRPWPHAFSGPLRHHNQAIHGSAATFTFYPCEAGANSCPPYLVRHKSFA</sequence>
<keyword evidence="2" id="KW-1185">Reference proteome</keyword>
<accession>A0A371DNL2</accession>
<protein>
    <submittedName>
        <fullName evidence="1">Uncharacterized protein</fullName>
    </submittedName>
</protein>
<evidence type="ECO:0000313" key="2">
    <source>
        <dbReference type="Proteomes" id="UP000256964"/>
    </source>
</evidence>
<dbReference type="Proteomes" id="UP000256964">
    <property type="component" value="Unassembled WGS sequence"/>
</dbReference>
<organism evidence="1 2">
    <name type="scientific">Lentinus brumalis</name>
    <dbReference type="NCBI Taxonomy" id="2498619"/>
    <lineage>
        <taxon>Eukaryota</taxon>
        <taxon>Fungi</taxon>
        <taxon>Dikarya</taxon>
        <taxon>Basidiomycota</taxon>
        <taxon>Agaricomycotina</taxon>
        <taxon>Agaricomycetes</taxon>
        <taxon>Polyporales</taxon>
        <taxon>Polyporaceae</taxon>
        <taxon>Lentinus</taxon>
    </lineage>
</organism>
<evidence type="ECO:0000313" key="1">
    <source>
        <dbReference type="EMBL" id="RDX54111.1"/>
    </source>
</evidence>
<dbReference type="AlphaFoldDB" id="A0A371DNL2"/>